<gene>
    <name evidence="1" type="ORF">RUMCAL_01934</name>
</gene>
<keyword evidence="2" id="KW-1185">Reference proteome</keyword>
<evidence type="ECO:0000313" key="2">
    <source>
        <dbReference type="Proteomes" id="UP000016662"/>
    </source>
</evidence>
<name>U2KRQ7_9FIRM</name>
<evidence type="ECO:0000313" key="1">
    <source>
        <dbReference type="EMBL" id="ERJ94765.1"/>
    </source>
</evidence>
<dbReference type="AlphaFoldDB" id="U2KRQ7"/>
<dbReference type="OrthoDB" id="1690493at2"/>
<accession>U2KRQ7</accession>
<dbReference type="EMBL" id="AWVF01000236">
    <property type="protein sequence ID" value="ERJ94765.1"/>
    <property type="molecule type" value="Genomic_DNA"/>
</dbReference>
<sequence>MAIISAIREYIAGCPLLHDGAILGVDQLEADTIGYTVDTTPCEPVVQKYTDGSDKRQFLFVFASREKYGERVLENIANSGFYEDFADWIERNNWQGIFPELGDYRTPYRMDIVSSGYAYDTGDDTARYQIQLRLMYYQDRRYFTHG</sequence>
<evidence type="ECO:0008006" key="3">
    <source>
        <dbReference type="Google" id="ProtNLM"/>
    </source>
</evidence>
<dbReference type="Proteomes" id="UP000016662">
    <property type="component" value="Unassembled WGS sequence"/>
</dbReference>
<organism evidence="1 2">
    <name type="scientific">Ruminococcus callidus ATCC 27760</name>
    <dbReference type="NCBI Taxonomy" id="411473"/>
    <lineage>
        <taxon>Bacteria</taxon>
        <taxon>Bacillati</taxon>
        <taxon>Bacillota</taxon>
        <taxon>Clostridia</taxon>
        <taxon>Eubacteriales</taxon>
        <taxon>Oscillospiraceae</taxon>
        <taxon>Ruminococcus</taxon>
    </lineage>
</organism>
<dbReference type="eggNOG" id="ENOG5032TS2">
    <property type="taxonomic scope" value="Bacteria"/>
</dbReference>
<dbReference type="STRING" id="411473.RUMCAL_01934"/>
<protein>
    <recommendedName>
        <fullName evidence="3">Chloramphenicol resistance protein</fullName>
    </recommendedName>
</protein>
<comment type="caution">
    <text evidence="1">The sequence shown here is derived from an EMBL/GenBank/DDBJ whole genome shotgun (WGS) entry which is preliminary data.</text>
</comment>
<proteinExistence type="predicted"/>
<dbReference type="HOGENOM" id="CLU_144705_0_0_9"/>
<reference evidence="1 2" key="1">
    <citation type="submission" date="2013-07" db="EMBL/GenBank/DDBJ databases">
        <authorList>
            <person name="Weinstock G."/>
            <person name="Sodergren E."/>
            <person name="Wylie T."/>
            <person name="Fulton L."/>
            <person name="Fulton R."/>
            <person name="Fronick C."/>
            <person name="O'Laughlin M."/>
            <person name="Godfrey J."/>
            <person name="Miner T."/>
            <person name="Herter B."/>
            <person name="Appelbaum E."/>
            <person name="Cordes M."/>
            <person name="Lek S."/>
            <person name="Wollam A."/>
            <person name="Pepin K.H."/>
            <person name="Palsikar V.B."/>
            <person name="Mitreva M."/>
            <person name="Wilson R.K."/>
        </authorList>
    </citation>
    <scope>NUCLEOTIDE SEQUENCE [LARGE SCALE GENOMIC DNA]</scope>
    <source>
        <strain evidence="1 2">ATCC 27760</strain>
    </source>
</reference>
<dbReference type="PATRIC" id="fig|411473.3.peg.1593"/>
<dbReference type="RefSeq" id="WP_021683431.1">
    <property type="nucleotide sequence ID" value="NZ_KI260480.1"/>
</dbReference>